<proteinExistence type="predicted"/>
<evidence type="ECO:0000313" key="2">
    <source>
        <dbReference type="Proteomes" id="UP000007813"/>
    </source>
</evidence>
<sequence length="126" mass="14076">MFSPPNLQTARSTEITVTSPDGIRRTETVADVDFHEQYRNSSVTDETIETSSFTLEPGDEVSITVQSWMPGDVTVYLIEERAGNNSYTRADIVTCTKRQQKYRWTFEAGGGSGSSVCASPLDWILW</sequence>
<dbReference type="EMBL" id="ALJD01000003">
    <property type="protein sequence ID" value="EJN60723.1"/>
    <property type="molecule type" value="Genomic_DNA"/>
</dbReference>
<dbReference type="Pfam" id="PF26515">
    <property type="entry name" value="Ig_halo_2"/>
    <property type="match status" value="1"/>
</dbReference>
<dbReference type="AlphaFoldDB" id="J3A5K5"/>
<dbReference type="Proteomes" id="UP000007813">
    <property type="component" value="Unassembled WGS sequence"/>
</dbReference>
<accession>J3A5K5</accession>
<dbReference type="eggNOG" id="arCOG10189">
    <property type="taxonomic scope" value="Archaea"/>
</dbReference>
<dbReference type="InterPro" id="IPR058994">
    <property type="entry name" value="Ig-containing_halobact"/>
</dbReference>
<evidence type="ECO:0000313" key="1">
    <source>
        <dbReference type="EMBL" id="EJN60723.1"/>
    </source>
</evidence>
<reference evidence="1 2" key="1">
    <citation type="journal article" date="2012" name="J. Bacteriol.">
        <title>Draft Genome Sequence of the Extremely Halophilic Archaeon Halogranum salarium B-1T.</title>
        <authorList>
            <person name="Kim K.K."/>
            <person name="Lee K.C."/>
            <person name="Lee J.S."/>
        </authorList>
    </citation>
    <scope>NUCLEOTIDE SEQUENCE [LARGE SCALE GENOMIC DNA]</scope>
    <source>
        <strain evidence="1 2">B-1</strain>
    </source>
</reference>
<gene>
    <name evidence="1" type="ORF">HSB1_13260</name>
</gene>
<name>J3A5K5_9EURY</name>
<comment type="caution">
    <text evidence="1">The sequence shown here is derived from an EMBL/GenBank/DDBJ whole genome shotgun (WGS) entry which is preliminary data.</text>
</comment>
<organism evidence="1 2">
    <name type="scientific">Halogranum salarium B-1</name>
    <dbReference type="NCBI Taxonomy" id="1210908"/>
    <lineage>
        <taxon>Archaea</taxon>
        <taxon>Methanobacteriati</taxon>
        <taxon>Methanobacteriota</taxon>
        <taxon>Stenosarchaea group</taxon>
        <taxon>Halobacteria</taxon>
        <taxon>Halobacteriales</taxon>
        <taxon>Haloferacaceae</taxon>
    </lineage>
</organism>
<protein>
    <submittedName>
        <fullName evidence="1">Uncharacterized protein</fullName>
    </submittedName>
</protein>